<name>A0A0G2HTJ4_9EURO</name>
<dbReference type="Proteomes" id="UP000034164">
    <property type="component" value="Unassembled WGS sequence"/>
</dbReference>
<accession>A0A0G2HTJ4</accession>
<dbReference type="VEuPathDB" id="FungiDB:EMCG_03934"/>
<evidence type="ECO:0000313" key="1">
    <source>
        <dbReference type="EMBL" id="KKZ61452.1"/>
    </source>
</evidence>
<protein>
    <submittedName>
        <fullName evidence="1">Uncharacterized protein</fullName>
    </submittedName>
</protein>
<gene>
    <name evidence="1" type="ORF">EMCG_03934</name>
</gene>
<dbReference type="OrthoDB" id="4184477at2759"/>
<proteinExistence type="predicted"/>
<dbReference type="AlphaFoldDB" id="A0A0G2HTJ4"/>
<reference evidence="2" key="1">
    <citation type="journal article" date="2015" name="PLoS Genet.">
        <title>The dynamic genome and transcriptome of the human fungal pathogen Blastomyces and close relative Emmonsia.</title>
        <authorList>
            <person name="Munoz J.F."/>
            <person name="Gauthier G.M."/>
            <person name="Desjardins C.A."/>
            <person name="Gallo J.E."/>
            <person name="Holder J."/>
            <person name="Sullivan T.D."/>
            <person name="Marty A.J."/>
            <person name="Carmen J.C."/>
            <person name="Chen Z."/>
            <person name="Ding L."/>
            <person name="Gujja S."/>
            <person name="Magrini V."/>
            <person name="Misas E."/>
            <person name="Mitreva M."/>
            <person name="Priest M."/>
            <person name="Saif S."/>
            <person name="Whiston E.A."/>
            <person name="Young S."/>
            <person name="Zeng Q."/>
            <person name="Goldman W.E."/>
            <person name="Mardis E.R."/>
            <person name="Taylor J.W."/>
            <person name="McEwen J.G."/>
            <person name="Clay O.K."/>
            <person name="Klein B.S."/>
            <person name="Cuomo C.A."/>
        </authorList>
    </citation>
    <scope>NUCLEOTIDE SEQUENCE [LARGE SCALE GENOMIC DNA]</scope>
    <source>
        <strain evidence="2">UAMH 3008</strain>
    </source>
</reference>
<comment type="caution">
    <text evidence="1">The sequence shown here is derived from an EMBL/GenBank/DDBJ whole genome shotgun (WGS) entry which is preliminary data.</text>
</comment>
<dbReference type="EMBL" id="LCZI01001299">
    <property type="protein sequence ID" value="KKZ61452.1"/>
    <property type="molecule type" value="Genomic_DNA"/>
</dbReference>
<organism evidence="1 2">
    <name type="scientific">[Emmonsia] crescens</name>
    <dbReference type="NCBI Taxonomy" id="73230"/>
    <lineage>
        <taxon>Eukaryota</taxon>
        <taxon>Fungi</taxon>
        <taxon>Dikarya</taxon>
        <taxon>Ascomycota</taxon>
        <taxon>Pezizomycotina</taxon>
        <taxon>Eurotiomycetes</taxon>
        <taxon>Eurotiomycetidae</taxon>
        <taxon>Onygenales</taxon>
        <taxon>Ajellomycetaceae</taxon>
        <taxon>Emergomyces</taxon>
    </lineage>
</organism>
<evidence type="ECO:0000313" key="2">
    <source>
        <dbReference type="Proteomes" id="UP000034164"/>
    </source>
</evidence>
<sequence length="248" mass="28685">MDDNTCPNPQSAEASPAFHPLAIGNPAMLTRLTNKLPQYFPSSMELISADRVLCIPDSQHDQAVQIFASKSDILKPCEPLPLQRQDSQNHKYPRFKVIDRTDFWLLVPASYCHISCEVDNIEWSLGHLPYPKLHIYIQSLIDTKMEGDLSDLIDGMDLTYEWGLKNLNLGGVTDTEWLKWLMQGMRDDGFKEMFIFVDPKPVSQLEIWKKYVTTKQTRMGWKYSPEIYATRFRRFGSKDPRIRSRPGI</sequence>